<evidence type="ECO:0000313" key="1">
    <source>
        <dbReference type="EMBL" id="BDT03509.1"/>
    </source>
</evidence>
<evidence type="ECO:0000313" key="2">
    <source>
        <dbReference type="EMBL" id="BDT04637.1"/>
    </source>
</evidence>
<proteinExistence type="predicted"/>
<evidence type="ECO:0008006" key="4">
    <source>
        <dbReference type="Google" id="ProtNLM"/>
    </source>
</evidence>
<keyword evidence="3" id="KW-1185">Reference proteome</keyword>
<dbReference type="Proteomes" id="UP001163387">
    <property type="component" value="Chromosome"/>
</dbReference>
<accession>A0ABM8BXP1</accession>
<name>A0ABM8BXP1_9MOLU</name>
<dbReference type="RefSeq" id="WP_281748354.1">
    <property type="nucleotide sequence ID" value="NZ_AP026933.1"/>
</dbReference>
<protein>
    <recommendedName>
        <fullName evidence="4">Spiroplasmavirus-related protein</fullName>
    </recommendedName>
</protein>
<dbReference type="EMBL" id="AP026933">
    <property type="protein sequence ID" value="BDT04637.1"/>
    <property type="molecule type" value="Genomic_DNA"/>
</dbReference>
<evidence type="ECO:0000313" key="3">
    <source>
        <dbReference type="Proteomes" id="UP001163387"/>
    </source>
</evidence>
<reference evidence="2 3" key="1">
    <citation type="journal article" date="2022" name="Front. Microbiol.">
        <title>Male-killing mechanisms vary between Spiroplasma species.</title>
        <authorList>
            <person name="Arai H."/>
            <person name="Inoue M."/>
            <person name="Kageyama D."/>
        </authorList>
    </citation>
    <scope>NUCLEOTIDE SEQUENCE [LARGE SCALE GENOMIC DNA]</scope>
    <source>
        <strain evidence="2">SHm</strain>
        <strain evidence="3">sHm</strain>
    </source>
</reference>
<sequence>MKEFLNELIIIGTSVGTLICREIIVLLKRFITTPKHVRANNKIIKHQKKLSKLNEKINKENK</sequence>
<organism evidence="2 3">
    <name type="scientific">Spiroplasma ixodetis</name>
    <dbReference type="NCBI Taxonomy" id="2141"/>
    <lineage>
        <taxon>Bacteria</taxon>
        <taxon>Bacillati</taxon>
        <taxon>Mycoplasmatota</taxon>
        <taxon>Mollicutes</taxon>
        <taxon>Entomoplasmatales</taxon>
        <taxon>Spiroplasmataceae</taxon>
        <taxon>Spiroplasma</taxon>
    </lineage>
</organism>
<gene>
    <name evidence="1" type="ORF">SHM_11550</name>
    <name evidence="2" type="ORF">SHM_22830</name>
</gene>
<dbReference type="EMBL" id="AP026933">
    <property type="protein sequence ID" value="BDT03509.1"/>
    <property type="molecule type" value="Genomic_DNA"/>
</dbReference>